<name>A0A1Y3P278_9PSED</name>
<evidence type="ECO:0000313" key="2">
    <source>
        <dbReference type="Proteomes" id="UP000195440"/>
    </source>
</evidence>
<comment type="caution">
    <text evidence="1">The sequence shown here is derived from an EMBL/GenBank/DDBJ whole genome shotgun (WGS) entry which is preliminary data.</text>
</comment>
<dbReference type="Proteomes" id="UP000195440">
    <property type="component" value="Unassembled WGS sequence"/>
</dbReference>
<dbReference type="AlphaFoldDB" id="A0A1Y3P278"/>
<accession>A0A1Y3P278</accession>
<proteinExistence type="predicted"/>
<dbReference type="RefSeq" id="WP_087272857.1">
    <property type="nucleotide sequence ID" value="NZ_JBJGBV010000010.1"/>
</dbReference>
<reference evidence="1 2" key="1">
    <citation type="journal article" date="2017" name="Syst. Appl. Microbiol.">
        <title>Pseudomonas caspiana sp. nov., a citrus pathogen in the Pseudomonas syringae phylogenetic group.</title>
        <authorList>
            <person name="Busquets A."/>
            <person name="Gomila M."/>
            <person name="Beiki F."/>
            <person name="Mulet M."/>
            <person name="Rahimian H."/>
            <person name="Garcia-Valdes E."/>
            <person name="Lalucat J."/>
        </authorList>
    </citation>
    <scope>NUCLEOTIDE SEQUENCE [LARGE SCALE GENOMIC DNA]</scope>
    <source>
        <strain evidence="1 2">FBF102</strain>
    </source>
</reference>
<organism evidence="1 2">
    <name type="scientific">Pseudomonas caspiana</name>
    <dbReference type="NCBI Taxonomy" id="1451454"/>
    <lineage>
        <taxon>Bacteria</taxon>
        <taxon>Pseudomonadati</taxon>
        <taxon>Pseudomonadota</taxon>
        <taxon>Gammaproteobacteria</taxon>
        <taxon>Pseudomonadales</taxon>
        <taxon>Pseudomonadaceae</taxon>
        <taxon>Pseudomonas</taxon>
    </lineage>
</organism>
<protein>
    <submittedName>
        <fullName evidence="1">Uncharacterized protein</fullName>
    </submittedName>
</protein>
<dbReference type="EMBL" id="LOHF01000024">
    <property type="protein sequence ID" value="OUM71643.1"/>
    <property type="molecule type" value="Genomic_DNA"/>
</dbReference>
<sequence length="60" mass="6670">MDGIEAVGIIKKAVLAHQQEGKDSVDLAALARYLEEVEQSLPESIEVSLQSSEHKHQWDL</sequence>
<gene>
    <name evidence="1" type="ORF">AUC60_22010</name>
</gene>
<keyword evidence="2" id="KW-1185">Reference proteome</keyword>
<evidence type="ECO:0000313" key="1">
    <source>
        <dbReference type="EMBL" id="OUM71643.1"/>
    </source>
</evidence>